<dbReference type="InterPro" id="IPR050627">
    <property type="entry name" value="Nitroreductase/BluB"/>
</dbReference>
<evidence type="ECO:0000313" key="2">
    <source>
        <dbReference type="EMBL" id="PRY77314.1"/>
    </source>
</evidence>
<evidence type="ECO:0000259" key="1">
    <source>
        <dbReference type="Pfam" id="PF00881"/>
    </source>
</evidence>
<dbReference type="RefSeq" id="WP_106357925.1">
    <property type="nucleotide sequence ID" value="NZ_PVTP01000006.1"/>
</dbReference>
<dbReference type="PANTHER" id="PTHR23026">
    <property type="entry name" value="NADPH NITROREDUCTASE"/>
    <property type="match status" value="1"/>
</dbReference>
<dbReference type="Gene3D" id="3.40.109.10">
    <property type="entry name" value="NADH Oxidase"/>
    <property type="match status" value="1"/>
</dbReference>
<dbReference type="NCBIfam" id="TIGR02476">
    <property type="entry name" value="BluB"/>
    <property type="match status" value="1"/>
</dbReference>
<keyword evidence="3" id="KW-1185">Reference proteome</keyword>
<accession>A0A2T0VYM0</accession>
<dbReference type="Proteomes" id="UP000238007">
    <property type="component" value="Unassembled WGS sequence"/>
</dbReference>
<evidence type="ECO:0000313" key="3">
    <source>
        <dbReference type="Proteomes" id="UP000238007"/>
    </source>
</evidence>
<dbReference type="GO" id="GO:0016491">
    <property type="term" value="F:oxidoreductase activity"/>
    <property type="evidence" value="ECO:0007669"/>
    <property type="project" value="InterPro"/>
</dbReference>
<proteinExistence type="predicted"/>
<dbReference type="InterPro" id="IPR029479">
    <property type="entry name" value="Nitroreductase"/>
</dbReference>
<sequence>MELTQAHRDALHDVLRWRRDVRHFLPDAVPDDTLARLRSAMDMAPSVGNARPWRVLHVTTAALRSKIIQNFEASNEAAGEIYDDETRETYASLKLAGLREAPVHLAVFTENHPAEGRGLGRQTMPEMLCYSSVTAIYTLWLAARAENLGLGWVSILDPVSVAQTLGVPDHWQLTGYLCLGKAAFDNDTPLLHEKKWQENTATRWEQV</sequence>
<feature type="domain" description="Nitroreductase" evidence="1">
    <location>
        <begin position="15"/>
        <end position="181"/>
    </location>
</feature>
<protein>
    <submittedName>
        <fullName evidence="2">5,6-dimethylbenzimidazole synthase</fullName>
    </submittedName>
</protein>
<dbReference type="OrthoDB" id="9773807at2"/>
<dbReference type="AlphaFoldDB" id="A0A2T0VYM0"/>
<dbReference type="SUPFAM" id="SSF55469">
    <property type="entry name" value="FMN-dependent nitroreductase-like"/>
    <property type="match status" value="1"/>
</dbReference>
<dbReference type="PANTHER" id="PTHR23026:SF123">
    <property type="entry name" value="NAD(P)H NITROREDUCTASE RV3131-RELATED"/>
    <property type="match status" value="1"/>
</dbReference>
<dbReference type="Pfam" id="PF00881">
    <property type="entry name" value="Nitroreductase"/>
    <property type="match status" value="1"/>
</dbReference>
<name>A0A2T0VYM0_9RHOB</name>
<organism evidence="2 3">
    <name type="scientific">Yoonia maritima</name>
    <dbReference type="NCBI Taxonomy" id="1435347"/>
    <lineage>
        <taxon>Bacteria</taxon>
        <taxon>Pseudomonadati</taxon>
        <taxon>Pseudomonadota</taxon>
        <taxon>Alphaproteobacteria</taxon>
        <taxon>Rhodobacterales</taxon>
        <taxon>Paracoccaceae</taxon>
        <taxon>Yoonia</taxon>
    </lineage>
</organism>
<dbReference type="EMBL" id="PVTP01000006">
    <property type="protein sequence ID" value="PRY77314.1"/>
    <property type="molecule type" value="Genomic_DNA"/>
</dbReference>
<dbReference type="InterPro" id="IPR000415">
    <property type="entry name" value="Nitroreductase-like"/>
</dbReference>
<reference evidence="2 3" key="1">
    <citation type="submission" date="2018-03" db="EMBL/GenBank/DDBJ databases">
        <title>Genomic Encyclopedia of Archaeal and Bacterial Type Strains, Phase II (KMG-II): from individual species to whole genera.</title>
        <authorList>
            <person name="Goeker M."/>
        </authorList>
    </citation>
    <scope>NUCLEOTIDE SEQUENCE [LARGE SCALE GENOMIC DNA]</scope>
    <source>
        <strain evidence="2 3">DSM 101533</strain>
    </source>
</reference>
<comment type="caution">
    <text evidence="2">The sequence shown here is derived from an EMBL/GenBank/DDBJ whole genome shotgun (WGS) entry which is preliminary data.</text>
</comment>
<gene>
    <name evidence="2" type="ORF">CLV80_106159</name>
</gene>
<dbReference type="InterPro" id="IPR012825">
    <property type="entry name" value="BluB"/>
</dbReference>